<dbReference type="PANTHER" id="PTHR34688">
    <property type="entry name" value="CYTOCHROME C6, CHLOROPLASTIC"/>
    <property type="match status" value="1"/>
</dbReference>
<keyword evidence="6 12" id="KW-0602">Photosynthesis</keyword>
<evidence type="ECO:0000256" key="9">
    <source>
        <dbReference type="ARBA" id="ARBA00022982"/>
    </source>
</evidence>
<dbReference type="STRING" id="1925591.BI308_09220"/>
<protein>
    <recommendedName>
        <fullName evidence="4 12">Cytochrome c6</fullName>
    </recommendedName>
    <alternativeName>
        <fullName evidence="12">Cytochrome c-553</fullName>
    </alternativeName>
    <alternativeName>
        <fullName evidence="12">Cytochrome c553</fullName>
    </alternativeName>
    <alternativeName>
        <fullName evidence="12">Soluble cytochrome f</fullName>
    </alternativeName>
</protein>
<evidence type="ECO:0000313" key="14">
    <source>
        <dbReference type="EMBL" id="OJJ25939.1"/>
    </source>
</evidence>
<evidence type="ECO:0000256" key="11">
    <source>
        <dbReference type="ARBA" id="ARBA00023078"/>
    </source>
</evidence>
<dbReference type="PANTHER" id="PTHR34688:SF2">
    <property type="entry name" value="CYTOCHROME C6, CHLOROPLASTIC"/>
    <property type="match status" value="1"/>
</dbReference>
<dbReference type="FunFam" id="1.10.760.10:FF:000038">
    <property type="entry name" value="Cytochrome c6"/>
    <property type="match status" value="1"/>
</dbReference>
<evidence type="ECO:0000256" key="3">
    <source>
        <dbReference type="ARBA" id="ARBA00009650"/>
    </source>
</evidence>
<dbReference type="EMBL" id="MLAW01000012">
    <property type="protein sequence ID" value="OJJ25939.1"/>
    <property type="molecule type" value="Genomic_DNA"/>
</dbReference>
<comment type="subunit">
    <text evidence="12">Monomer.</text>
</comment>
<feature type="chain" id="PRO_5013406329" description="Cytochrome c6" evidence="12">
    <location>
        <begin position="26"/>
        <end position="110"/>
    </location>
</feature>
<feature type="signal peptide" evidence="12">
    <location>
        <begin position="1"/>
        <end position="25"/>
    </location>
</feature>
<keyword evidence="7 12" id="KW-0349">Heme</keyword>
<dbReference type="InterPro" id="IPR023655">
    <property type="entry name" value="Cyt_C6"/>
</dbReference>
<dbReference type="PRINTS" id="PR00605">
    <property type="entry name" value="CYTCHROMECIC"/>
</dbReference>
<keyword evidence="10 12" id="KW-0408">Iron</keyword>
<sequence length="110" mass="11483" precursor="true">MKKLLSWIIAAIAILSFSLSTPALAGDAGAGAGVFSANCAACHAGGKNLVNPTKTLSKADLEKYGMNTLEAIVTQVSNGKAAMPRFLGKLNDQQIEDVSAYVLEQAEKGW</sequence>
<reference evidence="14" key="1">
    <citation type="submission" date="2016-10" db="EMBL/GenBank/DDBJ databases">
        <title>CRISPR-Cas defence system in Roseofilum reptotaenium: evidence of a bacteriophage-cyanobacterium arms race in the coral black band disease.</title>
        <authorList>
            <person name="Buerger P."/>
            <person name="Wood-Charlson E.M."/>
            <person name="Weynberg K.D."/>
            <person name="Willis B."/>
            <person name="Van Oppen M.J."/>
        </authorList>
    </citation>
    <scope>NUCLEOTIDE SEQUENCE [LARGE SCALE GENOMIC DNA]</scope>
    <source>
        <strain evidence="14">AO1-A</strain>
    </source>
</reference>
<dbReference type="HAMAP" id="MF_00594">
    <property type="entry name" value="Cytc_PetJ"/>
    <property type="match status" value="1"/>
</dbReference>
<feature type="binding site" description="covalent" evidence="12">
    <location>
        <position position="39"/>
    </location>
    <ligand>
        <name>heme c</name>
        <dbReference type="ChEBI" id="CHEBI:61717"/>
    </ligand>
</feature>
<dbReference type="Pfam" id="PF13442">
    <property type="entry name" value="Cytochrome_CBB3"/>
    <property type="match status" value="1"/>
</dbReference>
<organism evidence="14 15">
    <name type="scientific">Roseofilum reptotaenium AO1-A</name>
    <dbReference type="NCBI Taxonomy" id="1925591"/>
    <lineage>
        <taxon>Bacteria</taxon>
        <taxon>Bacillati</taxon>
        <taxon>Cyanobacteriota</taxon>
        <taxon>Cyanophyceae</taxon>
        <taxon>Desertifilales</taxon>
        <taxon>Desertifilaceae</taxon>
        <taxon>Roseofilum</taxon>
    </lineage>
</organism>
<gene>
    <name evidence="12" type="primary">petJ</name>
    <name evidence="14" type="ORF">BI308_09220</name>
</gene>
<keyword evidence="8 12" id="KW-0479">Metal-binding</keyword>
<evidence type="ECO:0000313" key="15">
    <source>
        <dbReference type="Proteomes" id="UP000183940"/>
    </source>
</evidence>
<dbReference type="PROSITE" id="PS51007">
    <property type="entry name" value="CYTC"/>
    <property type="match status" value="1"/>
</dbReference>
<evidence type="ECO:0000256" key="7">
    <source>
        <dbReference type="ARBA" id="ARBA00022617"/>
    </source>
</evidence>
<dbReference type="AlphaFoldDB" id="A0A1L9QTG9"/>
<evidence type="ECO:0000256" key="12">
    <source>
        <dbReference type="HAMAP-Rule" id="MF_00594"/>
    </source>
</evidence>
<evidence type="ECO:0000256" key="6">
    <source>
        <dbReference type="ARBA" id="ARBA00022531"/>
    </source>
</evidence>
<dbReference type="Proteomes" id="UP000183940">
    <property type="component" value="Unassembled WGS sequence"/>
</dbReference>
<feature type="binding site" description="axial binding residue" evidence="12">
    <location>
        <position position="43"/>
    </location>
    <ligand>
        <name>heme c</name>
        <dbReference type="ChEBI" id="CHEBI:61717"/>
    </ligand>
    <ligandPart>
        <name>Fe</name>
        <dbReference type="ChEBI" id="CHEBI:18248"/>
    </ligandPart>
</feature>
<keyword evidence="5 12" id="KW-0813">Transport</keyword>
<keyword evidence="9 12" id="KW-0249">Electron transport</keyword>
<keyword evidence="15" id="KW-1185">Reference proteome</keyword>
<dbReference type="GO" id="GO:0031979">
    <property type="term" value="C:plasma membrane-derived thylakoid lumen"/>
    <property type="evidence" value="ECO:0007669"/>
    <property type="project" value="UniProtKB-SubCell"/>
</dbReference>
<evidence type="ECO:0000259" key="13">
    <source>
        <dbReference type="PROSITE" id="PS51007"/>
    </source>
</evidence>
<dbReference type="GO" id="GO:0020037">
    <property type="term" value="F:heme binding"/>
    <property type="evidence" value="ECO:0007669"/>
    <property type="project" value="InterPro"/>
</dbReference>
<evidence type="ECO:0000256" key="5">
    <source>
        <dbReference type="ARBA" id="ARBA00022448"/>
    </source>
</evidence>
<dbReference type="GO" id="GO:0005506">
    <property type="term" value="F:iron ion binding"/>
    <property type="evidence" value="ECO:0007669"/>
    <property type="project" value="InterPro"/>
</dbReference>
<keyword evidence="12" id="KW-0732">Signal</keyword>
<dbReference type="InterPro" id="IPR009056">
    <property type="entry name" value="Cyt_c-like_dom"/>
</dbReference>
<dbReference type="Gene3D" id="1.10.760.10">
    <property type="entry name" value="Cytochrome c-like domain"/>
    <property type="match status" value="1"/>
</dbReference>
<evidence type="ECO:0000256" key="8">
    <source>
        <dbReference type="ARBA" id="ARBA00022723"/>
    </source>
</evidence>
<evidence type="ECO:0000256" key="10">
    <source>
        <dbReference type="ARBA" id="ARBA00023004"/>
    </source>
</evidence>
<dbReference type="InterPro" id="IPR008168">
    <property type="entry name" value="Cyt_C_IC"/>
</dbReference>
<comment type="caution">
    <text evidence="14">The sequence shown here is derived from an EMBL/GenBank/DDBJ whole genome shotgun (WGS) entry which is preliminary data.</text>
</comment>
<keyword evidence="11 12" id="KW-0793">Thylakoid</keyword>
<feature type="domain" description="Cytochrome c" evidence="13">
    <location>
        <begin position="26"/>
        <end position="106"/>
    </location>
</feature>
<name>A0A1L9QTG9_9CYAN</name>
<evidence type="ECO:0000256" key="4">
    <source>
        <dbReference type="ARBA" id="ARBA00016152"/>
    </source>
</evidence>
<feature type="binding site" description="covalent" evidence="12">
    <location>
        <position position="42"/>
    </location>
    <ligand>
        <name>heme c</name>
        <dbReference type="ChEBI" id="CHEBI:61717"/>
    </ligand>
</feature>
<proteinExistence type="inferred from homology"/>
<dbReference type="NCBIfam" id="NF045930">
    <property type="entry name" value="Cytc6PetJCyano"/>
    <property type="match status" value="1"/>
</dbReference>
<comment type="subcellular location">
    <subcellularLocation>
        <location evidence="2 12">Cellular thylakoid lumen</location>
    </subcellularLocation>
</comment>
<comment type="similarity">
    <text evidence="3 12">Belongs to the cytochrome c family. PetJ subfamily.</text>
</comment>
<dbReference type="InterPro" id="IPR036909">
    <property type="entry name" value="Cyt_c-like_dom_sf"/>
</dbReference>
<evidence type="ECO:0000256" key="1">
    <source>
        <dbReference type="ARBA" id="ARBA00002347"/>
    </source>
</evidence>
<comment type="PTM">
    <text evidence="12">Binds 1 heme c group per subunit.</text>
</comment>
<dbReference type="GO" id="GO:0015979">
    <property type="term" value="P:photosynthesis"/>
    <property type="evidence" value="ECO:0007669"/>
    <property type="project" value="UniProtKB-UniRule"/>
</dbReference>
<dbReference type="SUPFAM" id="SSF46626">
    <property type="entry name" value="Cytochrome c"/>
    <property type="match status" value="1"/>
</dbReference>
<evidence type="ECO:0000256" key="2">
    <source>
        <dbReference type="ARBA" id="ARBA00004518"/>
    </source>
</evidence>
<dbReference type="GO" id="GO:0009055">
    <property type="term" value="F:electron transfer activity"/>
    <property type="evidence" value="ECO:0007669"/>
    <property type="project" value="UniProtKB-UniRule"/>
</dbReference>
<feature type="binding site" description="axial binding residue" evidence="12">
    <location>
        <position position="83"/>
    </location>
    <ligand>
        <name>heme c</name>
        <dbReference type="ChEBI" id="CHEBI:61717"/>
    </ligand>
    <ligandPart>
        <name>Fe</name>
        <dbReference type="ChEBI" id="CHEBI:18248"/>
    </ligandPart>
</feature>
<accession>A0A1L9QTG9</accession>
<comment type="function">
    <text evidence="1 12">Functions as an electron carrier between membrane-bound cytochrome b6-f and photosystem I in oxygenic photosynthesis.</text>
</comment>